<feature type="compositionally biased region" description="Basic and acidic residues" evidence="1">
    <location>
        <begin position="328"/>
        <end position="339"/>
    </location>
</feature>
<dbReference type="Pfam" id="PF00775">
    <property type="entry name" value="Dioxygenase_C"/>
    <property type="match status" value="1"/>
</dbReference>
<name>A0A0K1PZS9_9BACT</name>
<dbReference type="KEGG" id="llu:AKJ09_05661"/>
<dbReference type="GO" id="GO:0016702">
    <property type="term" value="F:oxidoreductase activity, acting on single donors with incorporation of molecular oxygen, incorporation of two atoms of oxygen"/>
    <property type="evidence" value="ECO:0007669"/>
    <property type="project" value="InterPro"/>
</dbReference>
<feature type="domain" description="Intradiol ring-cleavage dioxygenases" evidence="2">
    <location>
        <begin position="124"/>
        <end position="251"/>
    </location>
</feature>
<dbReference type="Gene3D" id="2.60.130.10">
    <property type="entry name" value="Aromatic compound dioxygenase"/>
    <property type="match status" value="1"/>
</dbReference>
<accession>A0A0K1PZS9</accession>
<gene>
    <name evidence="3" type="ORF">AKJ09_05661</name>
</gene>
<reference evidence="3 4" key="1">
    <citation type="submission" date="2015-08" db="EMBL/GenBank/DDBJ databases">
        <authorList>
            <person name="Babu N.S."/>
            <person name="Beckwith C.J."/>
            <person name="Beseler K.G."/>
            <person name="Brison A."/>
            <person name="Carone J.V."/>
            <person name="Caskin T.P."/>
            <person name="Diamond M."/>
            <person name="Durham M.E."/>
            <person name="Foxe J.M."/>
            <person name="Go M."/>
            <person name="Henderson B.A."/>
            <person name="Jones I.B."/>
            <person name="McGettigan J.A."/>
            <person name="Micheletti S.J."/>
            <person name="Nasrallah M.E."/>
            <person name="Ortiz D."/>
            <person name="Piller C.R."/>
            <person name="Privatt S.R."/>
            <person name="Schneider S.L."/>
            <person name="Sharp S."/>
            <person name="Smith T.C."/>
            <person name="Stanton J.D."/>
            <person name="Ullery H.E."/>
            <person name="Wilson R.J."/>
            <person name="Serrano M.G."/>
            <person name="Buck G."/>
            <person name="Lee V."/>
            <person name="Wang Y."/>
            <person name="Carvalho R."/>
            <person name="Voegtly L."/>
            <person name="Shi R."/>
            <person name="Duckworth R."/>
            <person name="Johnson A."/>
            <person name="Loviza R."/>
            <person name="Walstead R."/>
            <person name="Shah Z."/>
            <person name="Kiflezghi M."/>
            <person name="Wade K."/>
            <person name="Ball S.L."/>
            <person name="Bradley K.W."/>
            <person name="Asai D.J."/>
            <person name="Bowman C.A."/>
            <person name="Russell D.A."/>
            <person name="Pope W.H."/>
            <person name="Jacobs-Sera D."/>
            <person name="Hendrix R.W."/>
            <person name="Hatfull G.F."/>
        </authorList>
    </citation>
    <scope>NUCLEOTIDE SEQUENCE [LARGE SCALE GENOMIC DNA]</scope>
    <source>
        <strain evidence="3 4">DSM 27648</strain>
    </source>
</reference>
<sequence length="391" mass="40655">MDSKDSGNGSKELSRRKILRVAGLLAATVPLRHLLACASETGSATGDGTDGGTGTGTGTGTGATDGSTATDAVASADVPWATGGTASMTDAASYPDPFASGLGSTCELYCQATLGPCYAETVERKDITEGEPGLPVRLVFLVVDASCKPIPGATVDIWHCGPDGLYSGSDASDFCTSGDARARAARWYRGLQTADANGRVEFDTCFPGWYSSRTIHIHFTVRINGNEFVTSQIVFDDALDDEIVATQPLYSTRGARDTKNTTDNVVGGESDMSKYTFQTARMTDGAMLAWKALVVRSSTSSSLCSIAGGGGGGGGQPPGGGGAPPTEAARRAADRRRSDNFAPTRRQPGANRAANGFPRSPRTIHDPRPTRPAHGRVGLRVERDCAIHLGA</sequence>
<dbReference type="Proteomes" id="UP000064967">
    <property type="component" value="Chromosome"/>
</dbReference>
<dbReference type="InterPro" id="IPR015889">
    <property type="entry name" value="Intradiol_dOase_core"/>
</dbReference>
<keyword evidence="3" id="KW-0560">Oxidoreductase</keyword>
<dbReference type="SUPFAM" id="SSF49482">
    <property type="entry name" value="Aromatic compound dioxygenase"/>
    <property type="match status" value="1"/>
</dbReference>
<feature type="region of interest" description="Disordered" evidence="1">
    <location>
        <begin position="41"/>
        <end position="67"/>
    </location>
</feature>
<dbReference type="InterPro" id="IPR000627">
    <property type="entry name" value="Intradiol_dOase_C"/>
</dbReference>
<feature type="region of interest" description="Disordered" evidence="1">
    <location>
        <begin position="306"/>
        <end position="376"/>
    </location>
</feature>
<keyword evidence="3" id="KW-0223">Dioxygenase</keyword>
<evidence type="ECO:0000313" key="3">
    <source>
        <dbReference type="EMBL" id="AKU98997.1"/>
    </source>
</evidence>
<feature type="compositionally biased region" description="Gly residues" evidence="1">
    <location>
        <begin position="48"/>
        <end position="63"/>
    </location>
</feature>
<organism evidence="3 4">
    <name type="scientific">Labilithrix luteola</name>
    <dbReference type="NCBI Taxonomy" id="1391654"/>
    <lineage>
        <taxon>Bacteria</taxon>
        <taxon>Pseudomonadati</taxon>
        <taxon>Myxococcota</taxon>
        <taxon>Polyangia</taxon>
        <taxon>Polyangiales</taxon>
        <taxon>Labilitrichaceae</taxon>
        <taxon>Labilithrix</taxon>
    </lineage>
</organism>
<dbReference type="GO" id="GO:0008199">
    <property type="term" value="F:ferric iron binding"/>
    <property type="evidence" value="ECO:0007669"/>
    <property type="project" value="InterPro"/>
</dbReference>
<proteinExistence type="predicted"/>
<dbReference type="STRING" id="1391654.AKJ09_05661"/>
<dbReference type="AlphaFoldDB" id="A0A0K1PZS9"/>
<dbReference type="PATRIC" id="fig|1391654.3.peg.5739"/>
<dbReference type="EMBL" id="CP012333">
    <property type="protein sequence ID" value="AKU98997.1"/>
    <property type="molecule type" value="Genomic_DNA"/>
</dbReference>
<dbReference type="OrthoDB" id="9805815at2"/>
<evidence type="ECO:0000313" key="4">
    <source>
        <dbReference type="Proteomes" id="UP000064967"/>
    </source>
</evidence>
<evidence type="ECO:0000256" key="1">
    <source>
        <dbReference type="SAM" id="MobiDB-lite"/>
    </source>
</evidence>
<keyword evidence="4" id="KW-1185">Reference proteome</keyword>
<evidence type="ECO:0000259" key="2">
    <source>
        <dbReference type="Pfam" id="PF00775"/>
    </source>
</evidence>
<dbReference type="RefSeq" id="WP_146650209.1">
    <property type="nucleotide sequence ID" value="NZ_CP012333.1"/>
</dbReference>
<dbReference type="PANTHER" id="PTHR34315:SF1">
    <property type="entry name" value="INTRADIOL RING-CLEAVAGE DIOXYGENASES DOMAIN-CONTAINING PROTEIN-RELATED"/>
    <property type="match status" value="1"/>
</dbReference>
<feature type="compositionally biased region" description="Gly residues" evidence="1">
    <location>
        <begin position="307"/>
        <end position="323"/>
    </location>
</feature>
<dbReference type="PANTHER" id="PTHR34315">
    <property type="match status" value="1"/>
</dbReference>
<protein>
    <submittedName>
        <fullName evidence="3">Putative dioxygenase</fullName>
    </submittedName>
</protein>